<dbReference type="EMBL" id="CP035704">
    <property type="protein sequence ID" value="QBB72619.1"/>
    <property type="molecule type" value="Genomic_DNA"/>
</dbReference>
<dbReference type="Proteomes" id="UP000291562">
    <property type="component" value="Chromosome"/>
</dbReference>
<gene>
    <name evidence="10" type="ORF">ELE36_07965</name>
</gene>
<dbReference type="PANTHER" id="PTHR43811:SF19">
    <property type="entry name" value="39 KDA FK506-BINDING NUCLEAR PROTEIN"/>
    <property type="match status" value="1"/>
</dbReference>
<dbReference type="PRINTS" id="PR01730">
    <property type="entry name" value="INFPOTNTIATR"/>
</dbReference>
<name>A0A411HQ34_9GAMM</name>
<feature type="signal peptide" evidence="8">
    <location>
        <begin position="1"/>
        <end position="25"/>
    </location>
</feature>
<keyword evidence="3 8" id="KW-0732">Signal</keyword>
<evidence type="ECO:0000256" key="5">
    <source>
        <dbReference type="ARBA" id="ARBA00023235"/>
    </source>
</evidence>
<feature type="chain" id="PRO_5019491916" description="Peptidyl-prolyl cis-trans isomerase" evidence="8">
    <location>
        <begin position="26"/>
        <end position="249"/>
    </location>
</feature>
<dbReference type="AlphaFoldDB" id="A0A411HQ34"/>
<evidence type="ECO:0000256" key="4">
    <source>
        <dbReference type="ARBA" id="ARBA00023110"/>
    </source>
</evidence>
<dbReference type="GO" id="GO:0006457">
    <property type="term" value="P:protein folding"/>
    <property type="evidence" value="ECO:0007669"/>
    <property type="project" value="InterPro"/>
</dbReference>
<dbReference type="KEGG" id="xbc:ELE36_07965"/>
<dbReference type="PROSITE" id="PS50059">
    <property type="entry name" value="FKBP_PPIASE"/>
    <property type="match status" value="1"/>
</dbReference>
<evidence type="ECO:0000256" key="1">
    <source>
        <dbReference type="ARBA" id="ARBA00000971"/>
    </source>
</evidence>
<evidence type="ECO:0000256" key="7">
    <source>
        <dbReference type="RuleBase" id="RU003915"/>
    </source>
</evidence>
<dbReference type="PANTHER" id="PTHR43811">
    <property type="entry name" value="FKBP-TYPE PEPTIDYL-PROLYL CIS-TRANS ISOMERASE FKPA"/>
    <property type="match status" value="1"/>
</dbReference>
<dbReference type="EC" id="5.2.1.8" evidence="7"/>
<evidence type="ECO:0000256" key="2">
    <source>
        <dbReference type="ARBA" id="ARBA00006577"/>
    </source>
</evidence>
<evidence type="ECO:0000259" key="9">
    <source>
        <dbReference type="PROSITE" id="PS50059"/>
    </source>
</evidence>
<dbReference type="InterPro" id="IPR036944">
    <property type="entry name" value="PPIase_FKBP_N_sf"/>
</dbReference>
<dbReference type="InterPro" id="IPR000774">
    <property type="entry name" value="PPIase_FKBP_N"/>
</dbReference>
<evidence type="ECO:0000313" key="11">
    <source>
        <dbReference type="Proteomes" id="UP000291562"/>
    </source>
</evidence>
<comment type="similarity">
    <text evidence="2 7">Belongs to the FKBP-type PPIase family.</text>
</comment>
<sequence>MNQFLRKTLMAASVMAAVASVSVYAADAQLKTDKDKSSYMVGMDVGKGLSQIKDELDISVVIQAMQAVIKGDKPALSDEEYAKVRKEFAEKLQAKQAGKAKEAAEKNKTEGDAYLAKNKTKAGVKTTASGLQYEVVTEGKGPKPKASDTVKVNYTGTKIDGTKFDASADHGGPATFPLSGVIPGWTEALQIMPVGSKYKFAIPAALAYGDHAPDPIGPNATLLFDVELVSIEKPEAAAAPAPAAPPVKK</sequence>
<keyword evidence="4 6" id="KW-0697">Rotamase</keyword>
<organism evidence="10 11">
    <name type="scientific">Pseudolysobacter antarcticus</name>
    <dbReference type="NCBI Taxonomy" id="2511995"/>
    <lineage>
        <taxon>Bacteria</taxon>
        <taxon>Pseudomonadati</taxon>
        <taxon>Pseudomonadota</taxon>
        <taxon>Gammaproteobacteria</taxon>
        <taxon>Lysobacterales</taxon>
        <taxon>Rhodanobacteraceae</taxon>
        <taxon>Pseudolysobacter</taxon>
    </lineage>
</organism>
<evidence type="ECO:0000256" key="3">
    <source>
        <dbReference type="ARBA" id="ARBA00022729"/>
    </source>
</evidence>
<keyword evidence="11" id="KW-1185">Reference proteome</keyword>
<evidence type="ECO:0000256" key="6">
    <source>
        <dbReference type="PROSITE-ProRule" id="PRU00277"/>
    </source>
</evidence>
<evidence type="ECO:0000256" key="8">
    <source>
        <dbReference type="SAM" id="SignalP"/>
    </source>
</evidence>
<dbReference type="Gene3D" id="1.10.287.460">
    <property type="entry name" value="Peptidyl-prolyl cis-trans isomerase, FKBP-type, N-terminal domain"/>
    <property type="match status" value="1"/>
</dbReference>
<keyword evidence="5 6" id="KW-0413">Isomerase</keyword>
<reference evidence="10 11" key="1">
    <citation type="submission" date="2019-01" db="EMBL/GenBank/DDBJ databases">
        <title>Pseudolysobacter antarctica gen. nov., sp. nov., isolated from Fildes Peninsula, Antarctica.</title>
        <authorList>
            <person name="Wei Z."/>
            <person name="Peng F."/>
        </authorList>
    </citation>
    <scope>NUCLEOTIDE SEQUENCE [LARGE SCALE GENOMIC DNA]</scope>
    <source>
        <strain evidence="10 11">AQ6-296</strain>
    </source>
</reference>
<proteinExistence type="inferred from homology"/>
<dbReference type="Pfam" id="PF00254">
    <property type="entry name" value="FKBP_C"/>
    <property type="match status" value="1"/>
</dbReference>
<feature type="domain" description="PPIase FKBP-type" evidence="9">
    <location>
        <begin position="147"/>
        <end position="232"/>
    </location>
</feature>
<dbReference type="GO" id="GO:0016020">
    <property type="term" value="C:membrane"/>
    <property type="evidence" value="ECO:0007669"/>
    <property type="project" value="InterPro"/>
</dbReference>
<dbReference type="OrthoDB" id="9814548at2"/>
<protein>
    <recommendedName>
        <fullName evidence="7">Peptidyl-prolyl cis-trans isomerase</fullName>
        <ecNumber evidence="7">5.2.1.8</ecNumber>
    </recommendedName>
</protein>
<dbReference type="SUPFAM" id="SSF54534">
    <property type="entry name" value="FKBP-like"/>
    <property type="match status" value="1"/>
</dbReference>
<dbReference type="Gene3D" id="3.10.50.40">
    <property type="match status" value="1"/>
</dbReference>
<dbReference type="GO" id="GO:0003755">
    <property type="term" value="F:peptidyl-prolyl cis-trans isomerase activity"/>
    <property type="evidence" value="ECO:0007669"/>
    <property type="project" value="UniProtKB-UniRule"/>
</dbReference>
<dbReference type="InterPro" id="IPR008104">
    <property type="entry name" value="INFPOTNTIATR"/>
</dbReference>
<evidence type="ECO:0000313" key="10">
    <source>
        <dbReference type="EMBL" id="QBB72619.1"/>
    </source>
</evidence>
<accession>A0A411HQ34</accession>
<dbReference type="InterPro" id="IPR046357">
    <property type="entry name" value="PPIase_dom_sf"/>
</dbReference>
<dbReference type="InterPro" id="IPR001179">
    <property type="entry name" value="PPIase_FKBP_dom"/>
</dbReference>
<comment type="catalytic activity">
    <reaction evidence="1 6 7">
        <text>[protein]-peptidylproline (omega=180) = [protein]-peptidylproline (omega=0)</text>
        <dbReference type="Rhea" id="RHEA:16237"/>
        <dbReference type="Rhea" id="RHEA-COMP:10747"/>
        <dbReference type="Rhea" id="RHEA-COMP:10748"/>
        <dbReference type="ChEBI" id="CHEBI:83833"/>
        <dbReference type="ChEBI" id="CHEBI:83834"/>
        <dbReference type="EC" id="5.2.1.8"/>
    </reaction>
</comment>
<dbReference type="Pfam" id="PF01346">
    <property type="entry name" value="FKBP_N"/>
    <property type="match status" value="1"/>
</dbReference>